<dbReference type="RefSeq" id="WP_338199415.1">
    <property type="nucleotide sequence ID" value="NZ_JAEKNR010000051.1"/>
</dbReference>
<name>A0A934K5Z9_9BACT</name>
<keyword evidence="2" id="KW-1185">Reference proteome</keyword>
<evidence type="ECO:0000313" key="1">
    <source>
        <dbReference type="EMBL" id="MBJ7597298.1"/>
    </source>
</evidence>
<reference evidence="1" key="1">
    <citation type="submission" date="2020-10" db="EMBL/GenBank/DDBJ databases">
        <title>Ca. Dormibacterota MAGs.</title>
        <authorList>
            <person name="Montgomery K."/>
        </authorList>
    </citation>
    <scope>NUCLEOTIDE SEQUENCE [LARGE SCALE GENOMIC DNA]</scope>
    <source>
        <strain evidence="1">SC8812_S17_10</strain>
    </source>
</reference>
<dbReference type="AlphaFoldDB" id="A0A934K5Z9"/>
<evidence type="ECO:0000313" key="2">
    <source>
        <dbReference type="Proteomes" id="UP000612893"/>
    </source>
</evidence>
<accession>A0A934K5Z9</accession>
<protein>
    <submittedName>
        <fullName evidence="1">Uncharacterized protein</fullName>
    </submittedName>
</protein>
<gene>
    <name evidence="1" type="ORF">JF922_04325</name>
</gene>
<sequence>MALHQREATPFLYPTTDWPVSTVGVQPPSEASLSASMPSLDAMIQAAGMPVTQLVELAATGIGQALDGRELSKWELGAELGKRAVLVEIPG</sequence>
<comment type="caution">
    <text evidence="1">The sequence shown here is derived from an EMBL/GenBank/DDBJ whole genome shotgun (WGS) entry which is preliminary data.</text>
</comment>
<dbReference type="Proteomes" id="UP000612893">
    <property type="component" value="Unassembled WGS sequence"/>
</dbReference>
<organism evidence="1 2">
    <name type="scientific">Candidatus Nephthysia bennettiae</name>
    <dbReference type="NCBI Taxonomy" id="3127016"/>
    <lineage>
        <taxon>Bacteria</taxon>
        <taxon>Bacillati</taxon>
        <taxon>Candidatus Dormiibacterota</taxon>
        <taxon>Candidatus Dormibacteria</taxon>
        <taxon>Candidatus Dormibacterales</taxon>
        <taxon>Candidatus Dormibacteraceae</taxon>
        <taxon>Candidatus Nephthysia</taxon>
    </lineage>
</organism>
<proteinExistence type="predicted"/>
<dbReference type="EMBL" id="JAEKNR010000051">
    <property type="protein sequence ID" value="MBJ7597298.1"/>
    <property type="molecule type" value="Genomic_DNA"/>
</dbReference>